<gene>
    <name evidence="3" type="ORF">L3X38_033063</name>
</gene>
<dbReference type="InterPro" id="IPR043128">
    <property type="entry name" value="Rev_trsase/Diguanyl_cyclase"/>
</dbReference>
<dbReference type="SUPFAM" id="SSF56672">
    <property type="entry name" value="DNA/RNA polymerases"/>
    <property type="match status" value="1"/>
</dbReference>
<name>A0AAD4VF91_PRUDU</name>
<dbReference type="SUPFAM" id="SSF53098">
    <property type="entry name" value="Ribonuclease H-like"/>
    <property type="match status" value="1"/>
</dbReference>
<dbReference type="PROSITE" id="PS50879">
    <property type="entry name" value="RNASE_H_1"/>
    <property type="match status" value="1"/>
</dbReference>
<dbReference type="GO" id="GO:0003676">
    <property type="term" value="F:nucleic acid binding"/>
    <property type="evidence" value="ECO:0007669"/>
    <property type="project" value="InterPro"/>
</dbReference>
<feature type="compositionally biased region" description="Basic and acidic residues" evidence="1">
    <location>
        <begin position="219"/>
        <end position="231"/>
    </location>
</feature>
<dbReference type="AlphaFoldDB" id="A0AAD4VF91"/>
<dbReference type="PANTHER" id="PTHR48475:SF1">
    <property type="entry name" value="RNASE H TYPE-1 DOMAIN-CONTAINING PROTEIN"/>
    <property type="match status" value="1"/>
</dbReference>
<dbReference type="InterPro" id="IPR036397">
    <property type="entry name" value="RNaseH_sf"/>
</dbReference>
<dbReference type="Gene3D" id="3.30.70.270">
    <property type="match status" value="1"/>
</dbReference>
<dbReference type="Pfam" id="PF17919">
    <property type="entry name" value="RT_RNaseH_2"/>
    <property type="match status" value="1"/>
</dbReference>
<dbReference type="Proteomes" id="UP001054821">
    <property type="component" value="Chromosome 6"/>
</dbReference>
<feature type="region of interest" description="Disordered" evidence="1">
    <location>
        <begin position="219"/>
        <end position="239"/>
    </location>
</feature>
<dbReference type="InterPro" id="IPR012337">
    <property type="entry name" value="RNaseH-like_sf"/>
</dbReference>
<feature type="domain" description="RNase H type-1" evidence="2">
    <location>
        <begin position="115"/>
        <end position="239"/>
    </location>
</feature>
<accession>A0AAD4VF91</accession>
<dbReference type="EMBL" id="JAJFAZ020000006">
    <property type="protein sequence ID" value="KAI5323990.1"/>
    <property type="molecule type" value="Genomic_DNA"/>
</dbReference>
<dbReference type="InterPro" id="IPR002156">
    <property type="entry name" value="RNaseH_domain"/>
</dbReference>
<evidence type="ECO:0000256" key="1">
    <source>
        <dbReference type="SAM" id="MobiDB-lite"/>
    </source>
</evidence>
<keyword evidence="4" id="KW-1185">Reference proteome</keyword>
<dbReference type="InterPro" id="IPR043502">
    <property type="entry name" value="DNA/RNA_pol_sf"/>
</dbReference>
<proteinExistence type="predicted"/>
<dbReference type="PANTHER" id="PTHR48475">
    <property type="entry name" value="RIBONUCLEASE H"/>
    <property type="match status" value="1"/>
</dbReference>
<evidence type="ECO:0000313" key="3">
    <source>
        <dbReference type="EMBL" id="KAI5323990.1"/>
    </source>
</evidence>
<evidence type="ECO:0000259" key="2">
    <source>
        <dbReference type="PROSITE" id="PS50879"/>
    </source>
</evidence>
<dbReference type="Gene3D" id="3.30.420.10">
    <property type="entry name" value="Ribonuclease H-like superfamily/Ribonuclease H"/>
    <property type="match status" value="1"/>
</dbReference>
<dbReference type="GO" id="GO:0004523">
    <property type="term" value="F:RNA-DNA hybrid ribonuclease activity"/>
    <property type="evidence" value="ECO:0007669"/>
    <property type="project" value="InterPro"/>
</dbReference>
<organism evidence="3 4">
    <name type="scientific">Prunus dulcis</name>
    <name type="common">Almond</name>
    <name type="synonym">Amygdalus dulcis</name>
    <dbReference type="NCBI Taxonomy" id="3755"/>
    <lineage>
        <taxon>Eukaryota</taxon>
        <taxon>Viridiplantae</taxon>
        <taxon>Streptophyta</taxon>
        <taxon>Embryophyta</taxon>
        <taxon>Tracheophyta</taxon>
        <taxon>Spermatophyta</taxon>
        <taxon>Magnoliopsida</taxon>
        <taxon>eudicotyledons</taxon>
        <taxon>Gunneridae</taxon>
        <taxon>Pentapetalae</taxon>
        <taxon>rosids</taxon>
        <taxon>fabids</taxon>
        <taxon>Rosales</taxon>
        <taxon>Rosaceae</taxon>
        <taxon>Amygdaloideae</taxon>
        <taxon>Amygdaleae</taxon>
        <taxon>Prunus</taxon>
    </lineage>
</organism>
<protein>
    <recommendedName>
        <fullName evidence="2">RNase H type-1 domain-containing protein</fullName>
    </recommendedName>
</protein>
<reference evidence="3 4" key="1">
    <citation type="journal article" date="2022" name="G3 (Bethesda)">
        <title>Whole-genome sequence and methylome profiling of the almond [Prunus dulcis (Mill.) D.A. Webb] cultivar 'Nonpareil'.</title>
        <authorList>
            <person name="D'Amico-Willman K.M."/>
            <person name="Ouma W.Z."/>
            <person name="Meulia T."/>
            <person name="Sideli G.M."/>
            <person name="Gradziel T.M."/>
            <person name="Fresnedo-Ramirez J."/>
        </authorList>
    </citation>
    <scope>NUCLEOTIDE SEQUENCE [LARGE SCALE GENOMIC DNA]</scope>
    <source>
        <strain evidence="3">Clone GOH B32 T37-40</strain>
    </source>
</reference>
<comment type="caution">
    <text evidence="3">The sequence shown here is derived from an EMBL/GenBank/DDBJ whole genome shotgun (WGS) entry which is preliminary data.</text>
</comment>
<sequence length="239" mass="27150">MGRAAAINRFLSRSTNKCKSFFKALKKGQKHKWNDECKVPFQNLKNYLTSPPLLSKSVPGEDLFSSSLIREELEAQHLVFYTSKALLDSETRYPKIERLILSLVVSARKLRRYHQAHRIILQVDRASNHKGAGAGIVIITPNGTLLEQAIKLSFPTSNNKAKYKALLAGLRTANKLSIKRLAIYSDSQKITNQASWEYRAKHQELLKVEHLDQASIEEAKPPDLMQIDKDSSWQNPIIE</sequence>
<dbReference type="InterPro" id="IPR041577">
    <property type="entry name" value="RT_RNaseH_2"/>
</dbReference>
<evidence type="ECO:0000313" key="4">
    <source>
        <dbReference type="Proteomes" id="UP001054821"/>
    </source>
</evidence>
<dbReference type="Pfam" id="PF13456">
    <property type="entry name" value="RVT_3"/>
    <property type="match status" value="1"/>
</dbReference>